<dbReference type="InterPro" id="IPR001452">
    <property type="entry name" value="SH3_domain"/>
</dbReference>
<keyword evidence="3" id="KW-0963">Cytoplasm</keyword>
<dbReference type="Gene3D" id="2.30.30.40">
    <property type="entry name" value="SH3 Domains"/>
    <property type="match status" value="1"/>
</dbReference>
<keyword evidence="6 7" id="KW-0040">ANK repeat</keyword>
<comment type="subcellular location">
    <subcellularLocation>
        <location evidence="1">Cytoplasm</location>
    </subcellularLocation>
</comment>
<feature type="compositionally biased region" description="Polar residues" evidence="10">
    <location>
        <begin position="933"/>
        <end position="942"/>
    </location>
</feature>
<dbReference type="CDD" id="cd12063">
    <property type="entry name" value="SH3_Caskin2"/>
    <property type="match status" value="1"/>
</dbReference>
<feature type="coiled-coil region" evidence="9">
    <location>
        <begin position="1166"/>
        <end position="1193"/>
    </location>
</feature>
<dbReference type="Pfam" id="PF16632">
    <property type="entry name" value="Caskin-tail"/>
    <property type="match status" value="1"/>
</dbReference>
<feature type="compositionally biased region" description="Polar residues" evidence="10">
    <location>
        <begin position="916"/>
        <end position="926"/>
    </location>
</feature>
<dbReference type="PROSITE" id="PS50088">
    <property type="entry name" value="ANK_REPEAT"/>
    <property type="match status" value="5"/>
</dbReference>
<evidence type="ECO:0000256" key="10">
    <source>
        <dbReference type="SAM" id="MobiDB-lite"/>
    </source>
</evidence>
<evidence type="ECO:0000256" key="7">
    <source>
        <dbReference type="PROSITE-ProRule" id="PRU00023"/>
    </source>
</evidence>
<dbReference type="InterPro" id="IPR013761">
    <property type="entry name" value="SAM/pointed_sf"/>
</dbReference>
<feature type="domain" description="SAM" evidence="12">
    <location>
        <begin position="447"/>
        <end position="510"/>
    </location>
</feature>
<feature type="compositionally biased region" description="Low complexity" evidence="10">
    <location>
        <begin position="863"/>
        <end position="872"/>
    </location>
</feature>
<dbReference type="FunFam" id="1.25.40.20:FF:000225">
    <property type="entry name" value="caskin-1 isoform X1"/>
    <property type="match status" value="1"/>
</dbReference>
<keyword evidence="5" id="KW-0677">Repeat</keyword>
<evidence type="ECO:0000256" key="5">
    <source>
        <dbReference type="ARBA" id="ARBA00022737"/>
    </source>
</evidence>
<dbReference type="InterPro" id="IPR036770">
    <property type="entry name" value="Ankyrin_rpt-contain_sf"/>
</dbReference>
<dbReference type="InterPro" id="IPR035498">
    <property type="entry name" value="Caskin1/2_SAM_2"/>
</dbReference>
<organism evidence="13 14">
    <name type="scientific">Cyprinus carpio</name>
    <name type="common">Common carp</name>
    <dbReference type="NCBI Taxonomy" id="7962"/>
    <lineage>
        <taxon>Eukaryota</taxon>
        <taxon>Metazoa</taxon>
        <taxon>Chordata</taxon>
        <taxon>Craniata</taxon>
        <taxon>Vertebrata</taxon>
        <taxon>Euteleostomi</taxon>
        <taxon>Actinopterygii</taxon>
        <taxon>Neopterygii</taxon>
        <taxon>Teleostei</taxon>
        <taxon>Ostariophysi</taxon>
        <taxon>Cypriniformes</taxon>
        <taxon>Cyprinidae</taxon>
        <taxon>Cyprininae</taxon>
        <taxon>Cyprinus</taxon>
    </lineage>
</organism>
<dbReference type="SUPFAM" id="SSF50044">
    <property type="entry name" value="SH3-domain"/>
    <property type="match status" value="1"/>
</dbReference>
<feature type="compositionally biased region" description="Polar residues" evidence="10">
    <location>
        <begin position="372"/>
        <end position="394"/>
    </location>
</feature>
<feature type="compositionally biased region" description="Polar residues" evidence="10">
    <location>
        <begin position="764"/>
        <end position="773"/>
    </location>
</feature>
<evidence type="ECO:0000256" key="1">
    <source>
        <dbReference type="ARBA" id="ARBA00004496"/>
    </source>
</evidence>
<dbReference type="FunFam" id="1.10.150.50:FF:000032">
    <property type="entry name" value="caskin-1 isoform X1"/>
    <property type="match status" value="1"/>
</dbReference>
<dbReference type="InterPro" id="IPR033635">
    <property type="entry name" value="ANKS1/Caskin"/>
</dbReference>
<dbReference type="SMART" id="SM00326">
    <property type="entry name" value="SH3"/>
    <property type="match status" value="1"/>
</dbReference>
<dbReference type="InterPro" id="IPR035497">
    <property type="entry name" value="Caskin1/2_SAM_1"/>
</dbReference>
<dbReference type="Pfam" id="PF07653">
    <property type="entry name" value="SH3_2"/>
    <property type="match status" value="1"/>
</dbReference>
<dbReference type="SMART" id="SM00454">
    <property type="entry name" value="SAM"/>
    <property type="match status" value="2"/>
</dbReference>
<feature type="domain" description="SH3" evidence="11">
    <location>
        <begin position="281"/>
        <end position="347"/>
    </location>
</feature>
<dbReference type="Pfam" id="PF16600">
    <property type="entry name" value="Caskin1-CID"/>
    <property type="match status" value="1"/>
</dbReference>
<dbReference type="Pfam" id="PF16907">
    <property type="entry name" value="Caskin-Pro-rich"/>
    <property type="match status" value="1"/>
</dbReference>
<dbReference type="PROSITE" id="PS50297">
    <property type="entry name" value="ANK_REP_REGION"/>
    <property type="match status" value="5"/>
</dbReference>
<evidence type="ECO:0000313" key="13">
    <source>
        <dbReference type="Ensembl" id="ENSCCRP00015077538.1"/>
    </source>
</evidence>
<dbReference type="Ensembl" id="ENSCCRT00015080075.1">
    <property type="protein sequence ID" value="ENSCCRP00015077538.1"/>
    <property type="gene ID" value="ENSCCRG00015031403.1"/>
</dbReference>
<feature type="compositionally biased region" description="Basic and acidic residues" evidence="10">
    <location>
        <begin position="706"/>
        <end position="719"/>
    </location>
</feature>
<keyword evidence="2 8" id="KW-0728">SH3 domain</keyword>
<dbReference type="PANTHER" id="PTHR24174">
    <property type="entry name" value="ANKYRIN REPEAT AND STERILE ALPHA MOTIF DOMAIN-CONTAINING PROTEIN 1"/>
    <property type="match status" value="1"/>
</dbReference>
<dbReference type="CDD" id="cd09497">
    <property type="entry name" value="SAM_caskin1_2_repeat1"/>
    <property type="match status" value="1"/>
</dbReference>
<dbReference type="Pfam" id="PF12796">
    <property type="entry name" value="Ank_2"/>
    <property type="match status" value="2"/>
</dbReference>
<dbReference type="InterPro" id="IPR036028">
    <property type="entry name" value="SH3-like_dom_sf"/>
</dbReference>
<feature type="repeat" description="ANK" evidence="7">
    <location>
        <begin position="114"/>
        <end position="146"/>
    </location>
</feature>
<reference evidence="13" key="1">
    <citation type="submission" date="2025-08" db="UniProtKB">
        <authorList>
            <consortium name="Ensembl"/>
        </authorList>
    </citation>
    <scope>IDENTIFICATION</scope>
</reference>
<feature type="repeat" description="ANK" evidence="7">
    <location>
        <begin position="48"/>
        <end position="80"/>
    </location>
</feature>
<feature type="region of interest" description="Disordered" evidence="10">
    <location>
        <begin position="744"/>
        <end position="893"/>
    </location>
</feature>
<evidence type="ECO:0000256" key="4">
    <source>
        <dbReference type="ARBA" id="ARBA00022553"/>
    </source>
</evidence>
<dbReference type="InterPro" id="IPR035499">
    <property type="entry name" value="Caskin2_SH3"/>
</dbReference>
<dbReference type="PROSITE" id="PS50105">
    <property type="entry name" value="SAM_DOMAIN"/>
    <property type="match status" value="2"/>
</dbReference>
<feature type="compositionally biased region" description="Low complexity" evidence="10">
    <location>
        <begin position="660"/>
        <end position="676"/>
    </location>
</feature>
<evidence type="ECO:0000256" key="8">
    <source>
        <dbReference type="PROSITE-ProRule" id="PRU00192"/>
    </source>
</evidence>
<dbReference type="Pfam" id="PF13637">
    <property type="entry name" value="Ank_4"/>
    <property type="match status" value="1"/>
</dbReference>
<feature type="compositionally biased region" description="Low complexity" evidence="10">
    <location>
        <begin position="355"/>
        <end position="371"/>
    </location>
</feature>
<dbReference type="InterPro" id="IPR002110">
    <property type="entry name" value="Ankyrin_rpt"/>
</dbReference>
<dbReference type="InterPro" id="IPR032117">
    <property type="entry name" value="Caskin_C"/>
</dbReference>
<keyword evidence="9" id="KW-0175">Coiled coil</keyword>
<protein>
    <submittedName>
        <fullName evidence="13">CASK interacting protein 2</fullName>
    </submittedName>
</protein>
<feature type="region of interest" description="Disordered" evidence="10">
    <location>
        <begin position="908"/>
        <end position="1066"/>
    </location>
</feature>
<dbReference type="InterPro" id="IPR001660">
    <property type="entry name" value="SAM"/>
</dbReference>
<feature type="compositionally biased region" description="Low complexity" evidence="10">
    <location>
        <begin position="964"/>
        <end position="975"/>
    </location>
</feature>
<evidence type="ECO:0000256" key="2">
    <source>
        <dbReference type="ARBA" id="ARBA00022443"/>
    </source>
</evidence>
<name>A0A8C1XD65_CYPCA</name>
<feature type="compositionally biased region" description="Low complexity" evidence="10">
    <location>
        <begin position="744"/>
        <end position="753"/>
    </location>
</feature>
<dbReference type="AlphaFoldDB" id="A0A8C1XD65"/>
<feature type="domain" description="SAM" evidence="12">
    <location>
        <begin position="516"/>
        <end position="580"/>
    </location>
</feature>
<keyword evidence="4" id="KW-0597">Phosphoprotein</keyword>
<accession>A0A8C1XD65</accession>
<evidence type="ECO:0000259" key="11">
    <source>
        <dbReference type="PROSITE" id="PS50002"/>
    </source>
</evidence>
<feature type="repeat" description="ANK" evidence="7">
    <location>
        <begin position="188"/>
        <end position="220"/>
    </location>
</feature>
<feature type="repeat" description="ANK" evidence="7">
    <location>
        <begin position="220"/>
        <end position="252"/>
    </location>
</feature>
<dbReference type="Pfam" id="PF00536">
    <property type="entry name" value="SAM_1"/>
    <property type="match status" value="2"/>
</dbReference>
<evidence type="ECO:0000256" key="3">
    <source>
        <dbReference type="ARBA" id="ARBA00022490"/>
    </source>
</evidence>
<dbReference type="InterPro" id="IPR032232">
    <property type="entry name" value="Caskin1-CID"/>
</dbReference>
<dbReference type="PRINTS" id="PR01415">
    <property type="entry name" value="ANKYRIN"/>
</dbReference>
<evidence type="ECO:0000256" key="9">
    <source>
        <dbReference type="SAM" id="Coils"/>
    </source>
</evidence>
<dbReference type="PROSITE" id="PS50002">
    <property type="entry name" value="SH3"/>
    <property type="match status" value="1"/>
</dbReference>
<evidence type="ECO:0000256" key="6">
    <source>
        <dbReference type="ARBA" id="ARBA00023043"/>
    </source>
</evidence>
<feature type="compositionally biased region" description="Polar residues" evidence="10">
    <location>
        <begin position="836"/>
        <end position="845"/>
    </location>
</feature>
<feature type="compositionally biased region" description="Polar residues" evidence="10">
    <location>
        <begin position="1041"/>
        <end position="1058"/>
    </location>
</feature>
<dbReference type="SMART" id="SM00248">
    <property type="entry name" value="ANK"/>
    <property type="match status" value="6"/>
</dbReference>
<dbReference type="FunFam" id="1.10.150.50:FF:000028">
    <property type="entry name" value="caskin-2 isoform X2"/>
    <property type="match status" value="1"/>
</dbReference>
<sequence length="1226" mass="132405">MGKEQDLLQAVKNGDLATTQKLLAKVKASKSKLLGSTKRLNINYQDPDGFSALHHAALTGTTELLSLLLEAQAVVDIKDSNGMRPLHYAAWQGKADSVLMLLRSGAAVNNASHDGQIPLHLAAQYGHYEVSEMLLQHQSNPCILNKAKKTPLDLACEFGRVKVAQLLLNSNMVASLLEGDRKDGSDSNCNTPLHLAARNGHKDVIRLLLKAGIDINRTTKAGTALHEAALYGKTEVVRLLLDNGVDVNIRNTYNQTALDIVNQFTACHASKDIKQLLREATGVLQVRALKDFWNLHDPTALTIRAGDVITVIEQHVDGRWKGHIHDTQRGTDRIGYFPPSIVEVISRRSAGDRNSVGSTGSVGSTRSAGSGQSTESNSAPNGPQQHTTSPDISKATPSVVNLLQQDHNKLPDTSTGVLRRPVLPTQRPGEQGFSQHFVHPQQLLEGKDAEAIYQWLSEFQLEQYTANFLTAGYDVPTISRMTPEDLTAIGVTKPGHRKKISLEIGNLSIPEWLPEYIPQDLGEWLSAIGLPQYHKKLSENGYDSINIVRDLTWEDLQEIGITKLGHQKKMMLAVKRLCDIHKALLQAESGQGTLRRKTPMDLDLVTIEPPPESGDLPSPHTPKMMTFQDSELSTELQSAMSSHYTGCQDGLAIKNAVGMSSSQESIDSRSRGSGRSQEPPSTPSSTSAATPYSRSRESLTSPDSSPAKERNIPEGRDQVPRPQLAQQLPFSASAGFKYPAVPAKPKLSSAPSPQGSPVHKTLNYPRSQYNSATLDRHTPSVTKKRTQSLSRYALSDGEPDEDDDDEAAQLASMAMPSYATLSRKPTRGQLARLQSAPEQSVSRSHSFAIRARRKGPPPPPPKRLSSVSSSTSVETVSDIPASPSGGVENGRPGTVKSIAAALETVLPAPTVELLQETPTAVSSTNEGSRRRLLSQTESTLVSTDAARATKSDSEEEDGTKDSGLESSSSPQNSSSECIPFAEEGNLTIKQRPKVGGPLKAETTSESPEKAKPAKAPEVPEFNLKESDTVKRRQKPKEKEQSNTASDHSPDGTSDLETQDTVKLRISETDMSLPCVELPAKPVKAPPPLAPKPPSPLISTRHASKPDPVPVTAVGSSMTLSVVQSVAFAAPKSPVPYSPSPENMGQFVMSGSLQALMEGDQGSTLKHQRLEKTSSSLEEALKAVERKLTLENNNVGVSHVVKSAGNILDDIGNMFDDLADQLDAMLD</sequence>
<feature type="compositionally biased region" description="Basic and acidic residues" evidence="10">
    <location>
        <begin position="1022"/>
        <end position="1040"/>
    </location>
</feature>
<dbReference type="Gene3D" id="1.25.40.20">
    <property type="entry name" value="Ankyrin repeat-containing domain"/>
    <property type="match status" value="3"/>
</dbReference>
<dbReference type="SUPFAM" id="SSF47769">
    <property type="entry name" value="SAM/Pointed domain"/>
    <property type="match status" value="2"/>
</dbReference>
<proteinExistence type="predicted"/>
<dbReference type="SUPFAM" id="SSF48403">
    <property type="entry name" value="Ankyrin repeat"/>
    <property type="match status" value="1"/>
</dbReference>
<dbReference type="GO" id="GO:0005737">
    <property type="term" value="C:cytoplasm"/>
    <property type="evidence" value="ECO:0007669"/>
    <property type="project" value="UniProtKB-SubCell"/>
</dbReference>
<dbReference type="FunFam" id="1.25.40.20:FF:000042">
    <property type="entry name" value="caskin-2 isoform X2"/>
    <property type="match status" value="1"/>
</dbReference>
<evidence type="ECO:0000259" key="12">
    <source>
        <dbReference type="PROSITE" id="PS50105"/>
    </source>
</evidence>
<dbReference type="CDD" id="cd09498">
    <property type="entry name" value="SAM_caskin1_2_repeat2"/>
    <property type="match status" value="1"/>
</dbReference>
<feature type="region of interest" description="Disordered" evidence="10">
    <location>
        <begin position="347"/>
        <end position="394"/>
    </location>
</feature>
<dbReference type="Proteomes" id="UP000694700">
    <property type="component" value="Unplaced"/>
</dbReference>
<feature type="region of interest" description="Disordered" evidence="10">
    <location>
        <begin position="658"/>
        <end position="722"/>
    </location>
</feature>
<dbReference type="FunFam" id="2.30.30.40:FF:000062">
    <property type="entry name" value="caskin-2 isoform X1"/>
    <property type="match status" value="1"/>
</dbReference>
<evidence type="ECO:0000313" key="14">
    <source>
        <dbReference type="Proteomes" id="UP000694700"/>
    </source>
</evidence>
<feature type="region of interest" description="Disordered" evidence="10">
    <location>
        <begin position="606"/>
        <end position="625"/>
    </location>
</feature>
<feature type="compositionally biased region" description="Acidic residues" evidence="10">
    <location>
        <begin position="797"/>
        <end position="807"/>
    </location>
</feature>
<dbReference type="Gene3D" id="1.10.150.50">
    <property type="entry name" value="Transcription Factor, Ets-1"/>
    <property type="match status" value="2"/>
</dbReference>
<dbReference type="PANTHER" id="PTHR24174:SF18">
    <property type="entry name" value="CASKIN-2"/>
    <property type="match status" value="1"/>
</dbReference>
<feature type="repeat" description="ANK" evidence="7">
    <location>
        <begin position="81"/>
        <end position="113"/>
    </location>
</feature>